<dbReference type="OrthoDB" id="4374615at2"/>
<dbReference type="AlphaFoldDB" id="A0A5B9DN64"/>
<name>A0A5B9DN64_9HYPH</name>
<dbReference type="KEGG" id="yti:FNA67_09720"/>
<proteinExistence type="predicted"/>
<evidence type="ECO:0000313" key="2">
    <source>
        <dbReference type="EMBL" id="QEE20432.1"/>
    </source>
</evidence>
<feature type="compositionally biased region" description="Pro residues" evidence="1">
    <location>
        <begin position="125"/>
        <end position="142"/>
    </location>
</feature>
<organism evidence="2 3">
    <name type="scientific">Paradevosia tibetensis</name>
    <dbReference type="NCBI Taxonomy" id="1447062"/>
    <lineage>
        <taxon>Bacteria</taxon>
        <taxon>Pseudomonadati</taxon>
        <taxon>Pseudomonadota</taxon>
        <taxon>Alphaproteobacteria</taxon>
        <taxon>Hyphomicrobiales</taxon>
        <taxon>Devosiaceae</taxon>
        <taxon>Paradevosia</taxon>
    </lineage>
</organism>
<accession>A0A5B9DN64</accession>
<dbReference type="RefSeq" id="WP_147655904.1">
    <property type="nucleotide sequence ID" value="NZ_BMFM01000001.1"/>
</dbReference>
<dbReference type="EMBL" id="CP041690">
    <property type="protein sequence ID" value="QEE20432.1"/>
    <property type="molecule type" value="Genomic_DNA"/>
</dbReference>
<sequence length="171" mass="18607">MIDMTTSALAIFTGKATPVVLEVGGSQSWVLDQRKARSNKYAVLYFNEHAPWSTKGYTAHRAAFFVGRISDVVQSEEAPDRFTVMFDQYAELKNAGEWGGWRNPIRYTTLEDLGIDESKLEFKPMPEPTATPSPEALSPPTPQGLTIAAAKAGLAATFGVSPDAIEIIIKG</sequence>
<evidence type="ECO:0000313" key="3">
    <source>
        <dbReference type="Proteomes" id="UP000321062"/>
    </source>
</evidence>
<keyword evidence="3" id="KW-1185">Reference proteome</keyword>
<evidence type="ECO:0000256" key="1">
    <source>
        <dbReference type="SAM" id="MobiDB-lite"/>
    </source>
</evidence>
<protein>
    <submittedName>
        <fullName evidence="2">Uncharacterized protein</fullName>
    </submittedName>
</protein>
<reference evidence="2 3" key="1">
    <citation type="journal article" date="2015" name="Int. J. Syst. Evol. Microbiol.">
        <title>Youhaiella tibetensis gen. nov., sp. nov., isolated from subsurface sediment.</title>
        <authorList>
            <person name="Wang Y.X."/>
            <person name="Huang F.Q."/>
            <person name="Nogi Y."/>
            <person name="Pang S.J."/>
            <person name="Wang P.K."/>
            <person name="Lv J."/>
        </authorList>
    </citation>
    <scope>NUCLEOTIDE SEQUENCE [LARGE SCALE GENOMIC DNA]</scope>
    <source>
        <strain evidence="3">fig4</strain>
    </source>
</reference>
<gene>
    <name evidence="2" type="ORF">FNA67_09720</name>
</gene>
<dbReference type="Proteomes" id="UP000321062">
    <property type="component" value="Chromosome"/>
</dbReference>
<feature type="region of interest" description="Disordered" evidence="1">
    <location>
        <begin position="122"/>
        <end position="143"/>
    </location>
</feature>